<dbReference type="RefSeq" id="WP_319929023.1">
    <property type="nucleotide sequence ID" value="NZ_VCDN01000014.1"/>
</dbReference>
<dbReference type="Proteomes" id="UP001271890">
    <property type="component" value="Unassembled WGS sequence"/>
</dbReference>
<comment type="caution">
    <text evidence="1">The sequence shown here is derived from an EMBL/GenBank/DDBJ whole genome shotgun (WGS) entry which is preliminary data.</text>
</comment>
<gene>
    <name evidence="1" type="ORF">FE392_04410</name>
</gene>
<accession>A0ABU4S5U5</accession>
<reference evidence="2" key="1">
    <citation type="journal article" date="2024" name="Toxins">
        <title>Genome Sequence Analysis of Native Xenorhabdus Strains Isolated from Entomopathogenic Nematodes in Argentina.</title>
        <authorList>
            <person name="Palma L."/>
            <person name="Frizzo L."/>
            <person name="Kaiser S."/>
            <person name="Berry C."/>
            <person name="Caballero P."/>
            <person name="Bode H.B."/>
            <person name="Del Valle E.E."/>
        </authorList>
    </citation>
    <scope>NUCLEOTIDE SEQUENCE [LARGE SCALE GENOMIC DNA]</scope>
    <source>
        <strain evidence="2">12</strain>
    </source>
</reference>
<proteinExistence type="predicted"/>
<keyword evidence="2" id="KW-1185">Reference proteome</keyword>
<evidence type="ECO:0000313" key="2">
    <source>
        <dbReference type="Proteomes" id="UP001271890"/>
    </source>
</evidence>
<protein>
    <submittedName>
        <fullName evidence="1">Uncharacterized protein</fullName>
    </submittedName>
</protein>
<name>A0ABU4S5U5_9GAMM</name>
<evidence type="ECO:0000313" key="1">
    <source>
        <dbReference type="EMBL" id="MDX7986578.1"/>
    </source>
</evidence>
<sequence length="124" mass="13967">MSLISMTMTFINNTGITFTRGEYDLNMKEGTFEPYPPVSIASHSTVTIIAVSTSPFTGLEGSVTYHAQYDSNKHDRKMIIYFDIPLAGGNTYDVNLYELPELTYDVQNISGYHSYPTVTIKYKN</sequence>
<dbReference type="Gene3D" id="2.60.270.50">
    <property type="match status" value="1"/>
</dbReference>
<organism evidence="1 2">
    <name type="scientific">Xenorhabdus santafensis</name>
    <dbReference type="NCBI Taxonomy" id="2582833"/>
    <lineage>
        <taxon>Bacteria</taxon>
        <taxon>Pseudomonadati</taxon>
        <taxon>Pseudomonadota</taxon>
        <taxon>Gammaproteobacteria</taxon>
        <taxon>Enterobacterales</taxon>
        <taxon>Morganellaceae</taxon>
        <taxon>Xenorhabdus</taxon>
    </lineage>
</organism>
<dbReference type="EMBL" id="VCDN01000014">
    <property type="protein sequence ID" value="MDX7986578.1"/>
    <property type="molecule type" value="Genomic_DNA"/>
</dbReference>